<feature type="region of interest" description="Disordered" evidence="7">
    <location>
        <begin position="1"/>
        <end position="37"/>
    </location>
</feature>
<evidence type="ECO:0000256" key="5">
    <source>
        <dbReference type="ARBA" id="ARBA00022801"/>
    </source>
</evidence>
<feature type="domain" description="Peptidase S26" evidence="8">
    <location>
        <begin position="54"/>
        <end position="238"/>
    </location>
</feature>
<dbReference type="NCBIfam" id="TIGR02227">
    <property type="entry name" value="sigpep_I_bact"/>
    <property type="match status" value="1"/>
</dbReference>
<dbReference type="Gene3D" id="2.10.109.10">
    <property type="entry name" value="Umud Fragment, subunit A"/>
    <property type="match status" value="1"/>
</dbReference>
<reference evidence="9" key="1">
    <citation type="submission" date="2022-10" db="EMBL/GenBank/DDBJ databases">
        <title>Genome sequence of Actinomyces israelii ATCC 10048.</title>
        <authorList>
            <person name="Watt R.M."/>
            <person name="Tong W.M."/>
        </authorList>
    </citation>
    <scope>NUCLEOTIDE SEQUENCE</scope>
    <source>
        <strain evidence="9">ATCC 10048</strain>
    </source>
</reference>
<evidence type="ECO:0000256" key="6">
    <source>
        <dbReference type="RuleBase" id="RU362042"/>
    </source>
</evidence>
<sequence>MSSTESIDSTESTEDVETTGAAGVGAPVHAAPGTRSRRSHSLSAWESHPFLRRLLTLIVILAIIAVVRSLIVQSYTIPSGSMEDTLHSGDRIMVTLYDADSVQRGDVVVFTDPDHWLTDPEPTGFARVVQDVLVLLRLLPREAGHHLVKRVIGMPGDHVVADGTGPVSVNGVVLDEPYLKPGRSGSDVAFDVTVPAGYVWVMGDNRSNSADSRMHQTDAHGGFVPAGNIVGIARFVYWPVGRWSGLGDGRDAFSHVPAATSIPPAAPTAVLNGP</sequence>
<keyword evidence="6" id="KW-0472">Membrane</keyword>
<accession>A0ABT4IEK0</accession>
<keyword evidence="10" id="KW-1185">Reference proteome</keyword>
<dbReference type="CDD" id="cd06530">
    <property type="entry name" value="S26_SPase_I"/>
    <property type="match status" value="1"/>
</dbReference>
<feature type="compositionally biased region" description="Low complexity" evidence="7">
    <location>
        <begin position="18"/>
        <end position="33"/>
    </location>
</feature>
<evidence type="ECO:0000313" key="9">
    <source>
        <dbReference type="EMBL" id="MCZ0859548.1"/>
    </source>
</evidence>
<dbReference type="EC" id="3.4.21.89" evidence="4 6"/>
<dbReference type="PANTHER" id="PTHR43390">
    <property type="entry name" value="SIGNAL PEPTIDASE I"/>
    <property type="match status" value="1"/>
</dbReference>
<dbReference type="InterPro" id="IPR019758">
    <property type="entry name" value="Pept_S26A_signal_pept_1_CS"/>
</dbReference>
<keyword evidence="6" id="KW-0645">Protease</keyword>
<evidence type="ECO:0000256" key="7">
    <source>
        <dbReference type="SAM" id="MobiDB-lite"/>
    </source>
</evidence>
<dbReference type="SUPFAM" id="SSF51306">
    <property type="entry name" value="LexA/Signal peptidase"/>
    <property type="match status" value="1"/>
</dbReference>
<organism evidence="9 10">
    <name type="scientific">Actinomyces israelii</name>
    <dbReference type="NCBI Taxonomy" id="1659"/>
    <lineage>
        <taxon>Bacteria</taxon>
        <taxon>Bacillati</taxon>
        <taxon>Actinomycetota</taxon>
        <taxon>Actinomycetes</taxon>
        <taxon>Actinomycetales</taxon>
        <taxon>Actinomycetaceae</taxon>
        <taxon>Actinomyces</taxon>
    </lineage>
</organism>
<dbReference type="Pfam" id="PF10502">
    <property type="entry name" value="Peptidase_S26"/>
    <property type="match status" value="1"/>
</dbReference>
<dbReference type="RefSeq" id="WP_268918728.1">
    <property type="nucleotide sequence ID" value="NZ_CP124548.1"/>
</dbReference>
<dbReference type="PROSITE" id="PS00761">
    <property type="entry name" value="SPASE_I_3"/>
    <property type="match status" value="1"/>
</dbReference>
<protein>
    <recommendedName>
        <fullName evidence="4 6">Signal peptidase I</fullName>
        <ecNumber evidence="4 6">3.4.21.89</ecNumber>
    </recommendedName>
</protein>
<dbReference type="EMBL" id="JAPTMY010000063">
    <property type="protein sequence ID" value="MCZ0859548.1"/>
    <property type="molecule type" value="Genomic_DNA"/>
</dbReference>
<dbReference type="InterPro" id="IPR019533">
    <property type="entry name" value="Peptidase_S26"/>
</dbReference>
<evidence type="ECO:0000256" key="4">
    <source>
        <dbReference type="ARBA" id="ARBA00013208"/>
    </source>
</evidence>
<proteinExistence type="inferred from homology"/>
<gene>
    <name evidence="9" type="primary">lepB</name>
    <name evidence="9" type="ORF">OHJ16_16070</name>
</gene>
<dbReference type="Proteomes" id="UP001072034">
    <property type="component" value="Unassembled WGS sequence"/>
</dbReference>
<comment type="caution">
    <text evidence="9">The sequence shown here is derived from an EMBL/GenBank/DDBJ whole genome shotgun (WGS) entry which is preliminary data.</text>
</comment>
<dbReference type="PRINTS" id="PR00727">
    <property type="entry name" value="LEADERPTASE"/>
</dbReference>
<feature type="compositionally biased region" description="Low complexity" evidence="7">
    <location>
        <begin position="1"/>
        <end position="10"/>
    </location>
</feature>
<keyword evidence="5 6" id="KW-0378">Hydrolase</keyword>
<evidence type="ECO:0000256" key="3">
    <source>
        <dbReference type="ARBA" id="ARBA00009370"/>
    </source>
</evidence>
<dbReference type="PANTHER" id="PTHR43390:SF1">
    <property type="entry name" value="CHLOROPLAST PROCESSING PEPTIDASE"/>
    <property type="match status" value="1"/>
</dbReference>
<keyword evidence="6" id="KW-0812">Transmembrane</keyword>
<dbReference type="InterPro" id="IPR000223">
    <property type="entry name" value="Pept_S26A_signal_pept_1"/>
</dbReference>
<name>A0ABT4IEK0_9ACTO</name>
<comment type="similarity">
    <text evidence="3 6">Belongs to the peptidase S26 family.</text>
</comment>
<comment type="subcellular location">
    <subcellularLocation>
        <location evidence="2">Cell membrane</location>
        <topology evidence="2">Single-pass type II membrane protein</topology>
    </subcellularLocation>
    <subcellularLocation>
        <location evidence="6">Membrane</location>
        <topology evidence="6">Single-pass type II membrane protein</topology>
    </subcellularLocation>
</comment>
<evidence type="ECO:0000313" key="10">
    <source>
        <dbReference type="Proteomes" id="UP001072034"/>
    </source>
</evidence>
<dbReference type="InterPro" id="IPR036286">
    <property type="entry name" value="LexA/Signal_pep-like_sf"/>
</dbReference>
<keyword evidence="6" id="KW-1133">Transmembrane helix</keyword>
<feature type="transmembrane region" description="Helical" evidence="6">
    <location>
        <begin position="50"/>
        <end position="71"/>
    </location>
</feature>
<evidence type="ECO:0000256" key="2">
    <source>
        <dbReference type="ARBA" id="ARBA00004401"/>
    </source>
</evidence>
<evidence type="ECO:0000259" key="8">
    <source>
        <dbReference type="Pfam" id="PF10502"/>
    </source>
</evidence>
<comment type="catalytic activity">
    <reaction evidence="1 6">
        <text>Cleavage of hydrophobic, N-terminal signal or leader sequences from secreted and periplasmic proteins.</text>
        <dbReference type="EC" id="3.4.21.89"/>
    </reaction>
</comment>
<evidence type="ECO:0000256" key="1">
    <source>
        <dbReference type="ARBA" id="ARBA00000677"/>
    </source>
</evidence>
<dbReference type="GO" id="GO:0009003">
    <property type="term" value="F:signal peptidase activity"/>
    <property type="evidence" value="ECO:0007669"/>
    <property type="project" value="UniProtKB-EC"/>
</dbReference>